<dbReference type="HOGENOM" id="CLU_643018_0_0_1"/>
<dbReference type="EnsemblMetazoa" id="tetur04g04020.1">
    <property type="protein sequence ID" value="tetur04g04020.1"/>
    <property type="gene ID" value="tetur04g04020"/>
</dbReference>
<feature type="transmembrane region" description="Helical" evidence="1">
    <location>
        <begin position="97"/>
        <end position="118"/>
    </location>
</feature>
<evidence type="ECO:0000256" key="1">
    <source>
        <dbReference type="SAM" id="Phobius"/>
    </source>
</evidence>
<protein>
    <recommendedName>
        <fullName evidence="4">Gustatory receptor</fullName>
    </recommendedName>
</protein>
<name>T1K277_TETUR</name>
<proteinExistence type="predicted"/>
<feature type="transmembrane region" description="Helical" evidence="1">
    <location>
        <begin position="434"/>
        <end position="453"/>
    </location>
</feature>
<reference evidence="2" key="2">
    <citation type="submission" date="2015-06" db="UniProtKB">
        <authorList>
            <consortium name="EnsemblMetazoa"/>
        </authorList>
    </citation>
    <scope>IDENTIFICATION</scope>
</reference>
<dbReference type="Proteomes" id="UP000015104">
    <property type="component" value="Unassembled WGS sequence"/>
</dbReference>
<dbReference type="EMBL" id="CAEY01001360">
    <property type="status" value="NOT_ANNOTATED_CDS"/>
    <property type="molecule type" value="Genomic_DNA"/>
</dbReference>
<reference evidence="3" key="1">
    <citation type="submission" date="2011-08" db="EMBL/GenBank/DDBJ databases">
        <authorList>
            <person name="Rombauts S."/>
        </authorList>
    </citation>
    <scope>NUCLEOTIDE SEQUENCE</scope>
    <source>
        <strain evidence="3">London</strain>
    </source>
</reference>
<keyword evidence="1" id="KW-0812">Transmembrane</keyword>
<feature type="transmembrane region" description="Helical" evidence="1">
    <location>
        <begin position="205"/>
        <end position="224"/>
    </location>
</feature>
<sequence>MMLTLCKGVVKLPMYMVCLVWYCIQSSRKVKMFHFTAFVIKTFQLVFGLRLTDFDDANAISDLKRLESICISFNILPNGFAQDESITPSKWTKTRSILYSSLMTVHIVHLILLSGFDLPEDLAFILGDFFYGHRSHKYFWLYLLSLTIFGEFLRHYWIHLYKTGGPFSFHMHNFVYDKGYKPEALFMNHFYCHKYRFVSNSLTNLWIRTVVTSSIIIGPVLVIIVQSVSQLPPTAPQQIICTYFWLLISYFGIVCSVCNLMLTGAIINIDLSYFYFRAAHVTQTLHNFVTDKLFLQRSDFMTYYETTIRDIILFLNETEYRNHKVRNWLIFLYLGVSFTADFGFYSAAIVHIDNGSLDISIMAISTLSLIAIGGCSYTNGIMLTMMHSCAKNYMKVAQYLPSDVLSFMKFTDLQSRLSRTDIAFTIGEILNMTTYVFVIYLIENASLVMMLIINMK</sequence>
<keyword evidence="1" id="KW-0472">Membrane</keyword>
<organism evidence="2 3">
    <name type="scientific">Tetranychus urticae</name>
    <name type="common">Two-spotted spider mite</name>
    <dbReference type="NCBI Taxonomy" id="32264"/>
    <lineage>
        <taxon>Eukaryota</taxon>
        <taxon>Metazoa</taxon>
        <taxon>Ecdysozoa</taxon>
        <taxon>Arthropoda</taxon>
        <taxon>Chelicerata</taxon>
        <taxon>Arachnida</taxon>
        <taxon>Acari</taxon>
        <taxon>Acariformes</taxon>
        <taxon>Trombidiformes</taxon>
        <taxon>Prostigmata</taxon>
        <taxon>Eleutherengona</taxon>
        <taxon>Raphignathae</taxon>
        <taxon>Tetranychoidea</taxon>
        <taxon>Tetranychidae</taxon>
        <taxon>Tetranychus</taxon>
    </lineage>
</organism>
<keyword evidence="1" id="KW-1133">Transmembrane helix</keyword>
<feature type="transmembrane region" description="Helical" evidence="1">
    <location>
        <begin position="138"/>
        <end position="157"/>
    </location>
</feature>
<feature type="transmembrane region" description="Helical" evidence="1">
    <location>
        <begin position="359"/>
        <end position="385"/>
    </location>
</feature>
<feature type="transmembrane region" description="Helical" evidence="1">
    <location>
        <begin position="328"/>
        <end position="347"/>
    </location>
</feature>
<accession>T1K277</accession>
<evidence type="ECO:0008006" key="4">
    <source>
        <dbReference type="Google" id="ProtNLM"/>
    </source>
</evidence>
<feature type="transmembrane region" description="Helical" evidence="1">
    <location>
        <begin position="244"/>
        <end position="267"/>
    </location>
</feature>
<evidence type="ECO:0000313" key="3">
    <source>
        <dbReference type="Proteomes" id="UP000015104"/>
    </source>
</evidence>
<dbReference type="AlphaFoldDB" id="T1K277"/>
<evidence type="ECO:0000313" key="2">
    <source>
        <dbReference type="EnsemblMetazoa" id="tetur04g04020.1"/>
    </source>
</evidence>
<keyword evidence="3" id="KW-1185">Reference proteome</keyword>